<dbReference type="EMBL" id="JADKFW010000021">
    <property type="protein sequence ID" value="MBK9719794.1"/>
    <property type="molecule type" value="Genomic_DNA"/>
</dbReference>
<evidence type="ECO:0000313" key="2">
    <source>
        <dbReference type="EMBL" id="MBK9719794.1"/>
    </source>
</evidence>
<evidence type="ECO:0000313" key="3">
    <source>
        <dbReference type="Proteomes" id="UP000808349"/>
    </source>
</evidence>
<keyword evidence="1" id="KW-0812">Transmembrane</keyword>
<evidence type="ECO:0000256" key="1">
    <source>
        <dbReference type="SAM" id="Phobius"/>
    </source>
</evidence>
<keyword evidence="1" id="KW-1133">Transmembrane helix</keyword>
<proteinExistence type="predicted"/>
<protein>
    <submittedName>
        <fullName evidence="2">Uncharacterized protein</fullName>
    </submittedName>
</protein>
<keyword evidence="1" id="KW-0472">Membrane</keyword>
<feature type="transmembrane region" description="Helical" evidence="1">
    <location>
        <begin position="73"/>
        <end position="96"/>
    </location>
</feature>
<name>A0A9D7SER3_9BACT</name>
<accession>A0A9D7SER3</accession>
<dbReference type="AlphaFoldDB" id="A0A9D7SER3"/>
<dbReference type="Proteomes" id="UP000808349">
    <property type="component" value="Unassembled WGS sequence"/>
</dbReference>
<reference evidence="2 3" key="1">
    <citation type="submission" date="2020-10" db="EMBL/GenBank/DDBJ databases">
        <title>Connecting structure to function with the recovery of over 1000 high-quality activated sludge metagenome-assembled genomes encoding full-length rRNA genes using long-read sequencing.</title>
        <authorList>
            <person name="Singleton C.M."/>
            <person name="Petriglieri F."/>
            <person name="Kristensen J.M."/>
            <person name="Kirkegaard R.H."/>
            <person name="Michaelsen T.Y."/>
            <person name="Andersen M.H."/>
            <person name="Karst S.M."/>
            <person name="Dueholm M.S."/>
            <person name="Nielsen P.H."/>
            <person name="Albertsen M."/>
        </authorList>
    </citation>
    <scope>NUCLEOTIDE SEQUENCE [LARGE SCALE GENOMIC DNA]</scope>
    <source>
        <strain evidence="2">Ribe_18-Q3-R11-54_BAT3C.373</strain>
    </source>
</reference>
<gene>
    <name evidence="2" type="ORF">IPO85_20215</name>
</gene>
<sequence>MATGPNKALLLKYVLHDCTPEEIIFVESWIKNDADIKKQIDQLKLLYQTDKETNQAAYQEHAPTNSETDSKTFIGWFGIISVFILIFILLFLFYFLKR</sequence>
<organism evidence="2 3">
    <name type="scientific">Candidatus Defluviibacterium haderslevense</name>
    <dbReference type="NCBI Taxonomy" id="2981993"/>
    <lineage>
        <taxon>Bacteria</taxon>
        <taxon>Pseudomonadati</taxon>
        <taxon>Bacteroidota</taxon>
        <taxon>Saprospiria</taxon>
        <taxon>Saprospirales</taxon>
        <taxon>Saprospiraceae</taxon>
        <taxon>Candidatus Defluviibacterium</taxon>
    </lineage>
</organism>
<comment type="caution">
    <text evidence="2">The sequence shown here is derived from an EMBL/GenBank/DDBJ whole genome shotgun (WGS) entry which is preliminary data.</text>
</comment>